<feature type="compositionally biased region" description="Pro residues" evidence="9">
    <location>
        <begin position="402"/>
        <end position="420"/>
    </location>
</feature>
<dbReference type="GO" id="GO:0017119">
    <property type="term" value="C:Golgi transport complex"/>
    <property type="evidence" value="ECO:0007669"/>
    <property type="project" value="InterPro"/>
</dbReference>
<feature type="compositionally biased region" description="Low complexity" evidence="9">
    <location>
        <begin position="421"/>
        <end position="439"/>
    </location>
</feature>
<feature type="compositionally biased region" description="Basic residues" evidence="9">
    <location>
        <begin position="440"/>
        <end position="455"/>
    </location>
</feature>
<dbReference type="OrthoDB" id="249612at2759"/>
<feature type="region of interest" description="Disordered" evidence="9">
    <location>
        <begin position="1"/>
        <end position="43"/>
    </location>
</feature>
<feature type="non-terminal residue" evidence="10">
    <location>
        <position position="1"/>
    </location>
</feature>
<dbReference type="PANTHER" id="PTHR21443:SF0">
    <property type="entry name" value="CONSERVED OLIGOMERIC GOLGI COMPLEX SUBUNIT 7"/>
    <property type="match status" value="1"/>
</dbReference>
<comment type="subcellular location">
    <subcellularLocation>
        <location evidence="1">Golgi apparatus membrane</location>
        <topology evidence="1">Peripheral membrane protein</topology>
    </subcellularLocation>
</comment>
<feature type="compositionally biased region" description="Low complexity" evidence="9">
    <location>
        <begin position="865"/>
        <end position="887"/>
    </location>
</feature>
<reference evidence="11" key="1">
    <citation type="submission" date="2015-02" db="EMBL/GenBank/DDBJ databases">
        <authorList>
            <person name="Gon?alves P."/>
        </authorList>
    </citation>
    <scope>NUCLEOTIDE SEQUENCE [LARGE SCALE GENOMIC DNA]</scope>
</reference>
<dbReference type="GO" id="GO:0006890">
    <property type="term" value="P:retrograde vesicle-mediated transport, Golgi to endoplasmic reticulum"/>
    <property type="evidence" value="ECO:0007669"/>
    <property type="project" value="TreeGrafter"/>
</dbReference>
<feature type="region of interest" description="Disordered" evidence="9">
    <location>
        <begin position="863"/>
        <end position="901"/>
    </location>
</feature>
<dbReference type="PANTHER" id="PTHR21443">
    <property type="entry name" value="CONSERVED OLIGOMERIC GOLGI COMPLEX COMPONENT 7"/>
    <property type="match status" value="1"/>
</dbReference>
<dbReference type="Proteomes" id="UP000243876">
    <property type="component" value="Unassembled WGS sequence"/>
</dbReference>
<evidence type="ECO:0000256" key="3">
    <source>
        <dbReference type="ARBA" id="ARBA00020984"/>
    </source>
</evidence>
<keyword evidence="5" id="KW-0653">Protein transport</keyword>
<evidence type="ECO:0000313" key="11">
    <source>
        <dbReference type="Proteomes" id="UP000243876"/>
    </source>
</evidence>
<evidence type="ECO:0000256" key="5">
    <source>
        <dbReference type="ARBA" id="ARBA00022927"/>
    </source>
</evidence>
<feature type="region of interest" description="Disordered" evidence="9">
    <location>
        <begin position="402"/>
        <end position="483"/>
    </location>
</feature>
<dbReference type="GO" id="GO:0007030">
    <property type="term" value="P:Golgi organization"/>
    <property type="evidence" value="ECO:0007669"/>
    <property type="project" value="TreeGrafter"/>
</dbReference>
<comment type="similarity">
    <text evidence="2">Belongs to the COG7 family.</text>
</comment>
<dbReference type="GO" id="GO:0006886">
    <property type="term" value="P:intracellular protein transport"/>
    <property type="evidence" value="ECO:0007669"/>
    <property type="project" value="InterPro"/>
</dbReference>
<feature type="compositionally biased region" description="Low complexity" evidence="9">
    <location>
        <begin position="13"/>
        <end position="34"/>
    </location>
</feature>
<name>A0A0D6ESE5_SPOSA</name>
<evidence type="ECO:0000256" key="1">
    <source>
        <dbReference type="ARBA" id="ARBA00004395"/>
    </source>
</evidence>
<dbReference type="Pfam" id="PF10191">
    <property type="entry name" value="COG7"/>
    <property type="match status" value="2"/>
</dbReference>
<evidence type="ECO:0000313" key="10">
    <source>
        <dbReference type="EMBL" id="CEQ42696.1"/>
    </source>
</evidence>
<keyword evidence="7" id="KW-0472">Membrane</keyword>
<protein>
    <recommendedName>
        <fullName evidence="3">Conserved oligomeric Golgi complex subunit 7</fullName>
    </recommendedName>
    <alternativeName>
        <fullName evidence="8">Component of oligomeric Golgi complex 7</fullName>
    </alternativeName>
</protein>
<accession>A0A0D6ESE5</accession>
<evidence type="ECO:0000256" key="4">
    <source>
        <dbReference type="ARBA" id="ARBA00022448"/>
    </source>
</evidence>
<gene>
    <name evidence="10" type="primary">SPOSA6832_04530</name>
</gene>
<keyword evidence="4" id="KW-0813">Transport</keyword>
<dbReference type="GO" id="GO:0000139">
    <property type="term" value="C:Golgi membrane"/>
    <property type="evidence" value="ECO:0007669"/>
    <property type="project" value="UniProtKB-SubCell"/>
</dbReference>
<keyword evidence="11" id="KW-1185">Reference proteome</keyword>
<feature type="compositionally biased region" description="Polar residues" evidence="9">
    <location>
        <begin position="1"/>
        <end position="10"/>
    </location>
</feature>
<evidence type="ECO:0000256" key="7">
    <source>
        <dbReference type="ARBA" id="ARBA00023136"/>
    </source>
</evidence>
<proteinExistence type="inferred from homology"/>
<organism evidence="10 11">
    <name type="scientific">Sporidiobolus salmonicolor</name>
    <name type="common">Yeast-like fungus</name>
    <name type="synonym">Sporobolomyces salmonicolor</name>
    <dbReference type="NCBI Taxonomy" id="5005"/>
    <lineage>
        <taxon>Eukaryota</taxon>
        <taxon>Fungi</taxon>
        <taxon>Dikarya</taxon>
        <taxon>Basidiomycota</taxon>
        <taxon>Pucciniomycotina</taxon>
        <taxon>Microbotryomycetes</taxon>
        <taxon>Sporidiobolales</taxon>
        <taxon>Sporidiobolaceae</taxon>
        <taxon>Sporobolomyces</taxon>
    </lineage>
</organism>
<sequence length="1019" mass="110664">MASPKATSPSGLAPPCIAPTALAPPATQPLAHPTSPAAPPDLDLSGLASPDFISESEWLNSLLSASLSSDGGESAPLSALETTLSRTLHSLDLSVTDTSALVDRLISDISLSVPRLTFDLQLMRENALLLRFTLDAIRKRGGGFGTESEVGKVMERMKVLDLVKQRMEAARDVLREAESWSTLESEVTGLVGEGQFMKAAERLAEAARSMVVFQNTAEYEARRALMVSLQNQLEASLSSGLVKAINERDVKGCKTFWGIFGMIQREQEYRSYYFGSRRSGLVEDWTTARLVDCLEVPSSLATVSASVQPSYKLSVFLSHFYSDLHNLLTEERTYVPAIFPDPIPTLSSFIQTTLEGLTPSFPQRLTSIADAYGPGVLPELILAFKATEEFAVQVERIFAKLEPPPQQPSSPSPSPTPTPLRPGHSPSSPSLSSGLSPTPNKRRLSKRRSLSRRLSARSISFAAGTSPDLNSENGEGEGGEGGAAYVRPWETALFEPFLDWQVEYPELERQFLIAEQNRALGNAGEWIDGLLAGSDGGSSGSEKGAKVLLDKAVKVFALLEDAIGRNLALTHGYGAKGLVSVMDDQLVDFLDQRKDDLVRASRKKGSAAARRRAQATVAQLAGGVGSAEEEQEMVLEGLEYSTEDWSTFQFGLKLLDTCRAMSERLASFEAKLKARMTVLAHSIREAREHPTTYTIPGTTKGEVLLLRQSTLNSAELASLLDPLEKPHEGPSPGMHPAPPSPTPFLLPRGRLAAVDFTRTTQRFLHETILAPLLSHLSEYASLPCWTTSQDERPGGKGAFDLSIPTFSLSPTETISRVGEGLFNLPRLFEIYADDDALAFSIETLPFVHLESLRALQYPSLPSSPPILRQSSSSHRTTSSDAFSSNSSMNRPHRGSSISLSSAPPLTPLSAETVIATWLSSLTLSILSHLTSVILPAIARLSKHGANQLVSDLDYISNVARALDVESPDELEAWRDAVAMEDKTAKGGEGMQELSRVDRGIWERVAKIKGFRKTAEEKRL</sequence>
<evidence type="ECO:0000256" key="9">
    <source>
        <dbReference type="SAM" id="MobiDB-lite"/>
    </source>
</evidence>
<evidence type="ECO:0000256" key="6">
    <source>
        <dbReference type="ARBA" id="ARBA00023034"/>
    </source>
</evidence>
<evidence type="ECO:0000256" key="8">
    <source>
        <dbReference type="ARBA" id="ARBA00031345"/>
    </source>
</evidence>
<keyword evidence="6" id="KW-0333">Golgi apparatus</keyword>
<dbReference type="InterPro" id="IPR019335">
    <property type="entry name" value="COG7"/>
</dbReference>
<dbReference type="EMBL" id="CENE01000032">
    <property type="protein sequence ID" value="CEQ42696.1"/>
    <property type="molecule type" value="Genomic_DNA"/>
</dbReference>
<evidence type="ECO:0000256" key="2">
    <source>
        <dbReference type="ARBA" id="ARBA00005831"/>
    </source>
</evidence>
<dbReference type="AlphaFoldDB" id="A0A0D6ESE5"/>